<dbReference type="AlphaFoldDB" id="A0A6G1FZK4"/>
<evidence type="ECO:0000313" key="4">
    <source>
        <dbReference type="Proteomes" id="UP000504638"/>
    </source>
</evidence>
<protein>
    <submittedName>
        <fullName evidence="3 5">Calcipressin-domain-containing protein</fullName>
    </submittedName>
</protein>
<dbReference type="GO" id="GO:0008597">
    <property type="term" value="F:calcium-dependent protein serine/threonine phosphatase regulator activity"/>
    <property type="evidence" value="ECO:0007669"/>
    <property type="project" value="TreeGrafter"/>
</dbReference>
<proteinExistence type="inferred from homology"/>
<feature type="compositionally biased region" description="Low complexity" evidence="2">
    <location>
        <begin position="26"/>
        <end position="43"/>
    </location>
</feature>
<feature type="region of interest" description="Disordered" evidence="2">
    <location>
        <begin position="1"/>
        <end position="46"/>
    </location>
</feature>
<dbReference type="GO" id="GO:0003676">
    <property type="term" value="F:nucleic acid binding"/>
    <property type="evidence" value="ECO:0007669"/>
    <property type="project" value="InterPro"/>
</dbReference>
<dbReference type="GO" id="GO:0005634">
    <property type="term" value="C:nucleus"/>
    <property type="evidence" value="ECO:0007669"/>
    <property type="project" value="TreeGrafter"/>
</dbReference>
<evidence type="ECO:0000256" key="1">
    <source>
        <dbReference type="ARBA" id="ARBA00008209"/>
    </source>
</evidence>
<dbReference type="InterPro" id="IPR006931">
    <property type="entry name" value="Calcipressin"/>
</dbReference>
<evidence type="ECO:0000313" key="5">
    <source>
        <dbReference type="RefSeq" id="XP_033532839.1"/>
    </source>
</evidence>
<dbReference type="Proteomes" id="UP000504638">
    <property type="component" value="Unplaced"/>
</dbReference>
<evidence type="ECO:0000256" key="2">
    <source>
        <dbReference type="SAM" id="MobiDB-lite"/>
    </source>
</evidence>
<dbReference type="Gene3D" id="3.30.70.330">
    <property type="match status" value="1"/>
</dbReference>
<reference evidence="3 5" key="1">
    <citation type="submission" date="2020-01" db="EMBL/GenBank/DDBJ databases">
        <authorList>
            <consortium name="DOE Joint Genome Institute"/>
            <person name="Haridas S."/>
            <person name="Albert R."/>
            <person name="Binder M."/>
            <person name="Bloem J."/>
            <person name="Labutti K."/>
            <person name="Salamov A."/>
            <person name="Andreopoulos B."/>
            <person name="Baker S.E."/>
            <person name="Barry K."/>
            <person name="Bills G."/>
            <person name="Bluhm B.H."/>
            <person name="Cannon C."/>
            <person name="Castanera R."/>
            <person name="Culley D.E."/>
            <person name="Daum C."/>
            <person name="Ezra D."/>
            <person name="Gonzalez J.B."/>
            <person name="Henrissat B."/>
            <person name="Kuo A."/>
            <person name="Liang C."/>
            <person name="Lipzen A."/>
            <person name="Lutzoni F."/>
            <person name="Magnuson J."/>
            <person name="Mondo S."/>
            <person name="Nolan M."/>
            <person name="Ohm R."/>
            <person name="Pangilinan J."/>
            <person name="Park H.-J."/>
            <person name="Ramirez L."/>
            <person name="Alfaro M."/>
            <person name="Sun H."/>
            <person name="Tritt A."/>
            <person name="Yoshinaga Y."/>
            <person name="Zwiers L.-H."/>
            <person name="Turgeon B.G."/>
            <person name="Goodwin S.B."/>
            <person name="Spatafora J.W."/>
            <person name="Crous P.W."/>
            <person name="Grigoriev I.V."/>
        </authorList>
    </citation>
    <scope>NUCLEOTIDE SEQUENCE</scope>
    <source>
        <strain evidence="3 5">CBS 781.70</strain>
    </source>
</reference>
<dbReference type="InterPro" id="IPR035979">
    <property type="entry name" value="RBD_domain_sf"/>
</dbReference>
<organism evidence="3">
    <name type="scientific">Eremomyces bilateralis CBS 781.70</name>
    <dbReference type="NCBI Taxonomy" id="1392243"/>
    <lineage>
        <taxon>Eukaryota</taxon>
        <taxon>Fungi</taxon>
        <taxon>Dikarya</taxon>
        <taxon>Ascomycota</taxon>
        <taxon>Pezizomycotina</taxon>
        <taxon>Dothideomycetes</taxon>
        <taxon>Dothideomycetes incertae sedis</taxon>
        <taxon>Eremomycetales</taxon>
        <taxon>Eremomycetaceae</taxon>
        <taxon>Eremomyces</taxon>
    </lineage>
</organism>
<dbReference type="GeneID" id="54423708"/>
<accession>A0A6G1FZK4</accession>
<gene>
    <name evidence="3 5" type="ORF">P152DRAFT_64930</name>
</gene>
<dbReference type="Pfam" id="PF04847">
    <property type="entry name" value="Calcipressin"/>
    <property type="match status" value="1"/>
</dbReference>
<keyword evidence="4" id="KW-1185">Reference proteome</keyword>
<dbReference type="FunFam" id="3.30.70.330:FF:000503">
    <property type="entry name" value="Calcineurin binding protein, putative"/>
    <property type="match status" value="1"/>
</dbReference>
<dbReference type="GO" id="GO:0005737">
    <property type="term" value="C:cytoplasm"/>
    <property type="evidence" value="ECO:0007669"/>
    <property type="project" value="TreeGrafter"/>
</dbReference>
<dbReference type="PANTHER" id="PTHR10300">
    <property type="entry name" value="CALCIPRESSIN"/>
    <property type="match status" value="1"/>
</dbReference>
<dbReference type="InterPro" id="IPR012677">
    <property type="entry name" value="Nucleotide-bd_a/b_plait_sf"/>
</dbReference>
<name>A0A6G1FZK4_9PEZI</name>
<feature type="region of interest" description="Disordered" evidence="2">
    <location>
        <begin position="187"/>
        <end position="235"/>
    </location>
</feature>
<dbReference type="RefSeq" id="XP_033532839.1">
    <property type="nucleotide sequence ID" value="XM_033683138.1"/>
</dbReference>
<reference evidence="5" key="2">
    <citation type="submission" date="2020-04" db="EMBL/GenBank/DDBJ databases">
        <authorList>
            <consortium name="NCBI Genome Project"/>
        </authorList>
    </citation>
    <scope>NUCLEOTIDE SEQUENCE</scope>
    <source>
        <strain evidence="5">CBS 781.70</strain>
    </source>
</reference>
<dbReference type="EMBL" id="ML975162">
    <property type="protein sequence ID" value="KAF1811208.1"/>
    <property type="molecule type" value="Genomic_DNA"/>
</dbReference>
<evidence type="ECO:0000313" key="3">
    <source>
        <dbReference type="EMBL" id="KAF1811208.1"/>
    </source>
</evidence>
<dbReference type="SUPFAM" id="SSF54928">
    <property type="entry name" value="RNA-binding domain, RBD"/>
    <property type="match status" value="1"/>
</dbReference>
<reference evidence="5" key="3">
    <citation type="submission" date="2025-04" db="UniProtKB">
        <authorList>
            <consortium name="RefSeq"/>
        </authorList>
    </citation>
    <scope>IDENTIFICATION</scope>
    <source>
        <strain evidence="5">CBS 781.70</strain>
    </source>
</reference>
<sequence>MSSTEATPDLSRSSSSSSTRERNKRQLSLDLSDLPQLSQPSQPTNTLIITNLNDPSIFSPDSLGVIHAMISQWHPIHTFSPLKSFRRLLVSFRDPAASAAVRAALDGGVLLGSPIRVYFGTHTPVDVDPATLHLRAPKADRLFFISPPPSPPAGWAMKNEDPPNKEVHAHDLSVALERLHDATTDRYAELESSPVQEDEKSPVTNAKNGEGRSRGSTVVYRPEDHGNSPNLPAIEVEDTGIGEVKSPEGLSPIGSGFPKEIDEVDRKYILHTSRPPVELGEE</sequence>
<dbReference type="PANTHER" id="PTHR10300:SF14">
    <property type="entry name" value="PROTEIN SARAH"/>
    <property type="match status" value="1"/>
</dbReference>
<dbReference type="OrthoDB" id="17212at2759"/>
<comment type="similarity">
    <text evidence="1">Belongs to the RCAN family.</text>
</comment>
<dbReference type="GO" id="GO:0019722">
    <property type="term" value="P:calcium-mediated signaling"/>
    <property type="evidence" value="ECO:0007669"/>
    <property type="project" value="InterPro"/>
</dbReference>